<feature type="signal peptide" evidence="1">
    <location>
        <begin position="1"/>
        <end position="20"/>
    </location>
</feature>
<evidence type="ECO:0000313" key="2">
    <source>
        <dbReference type="EMBL" id="CTQ34844.1"/>
    </source>
</evidence>
<dbReference type="EMBL" id="CXPG01000027">
    <property type="protein sequence ID" value="CTQ34844.1"/>
    <property type="molecule type" value="Genomic_DNA"/>
</dbReference>
<dbReference type="OrthoDB" id="7722501at2"/>
<protein>
    <recommendedName>
        <fullName evidence="4">YARHG domain-containing protein</fullName>
    </recommendedName>
</protein>
<evidence type="ECO:0000256" key="1">
    <source>
        <dbReference type="SAM" id="SignalP"/>
    </source>
</evidence>
<dbReference type="Proteomes" id="UP000048908">
    <property type="component" value="Unassembled WGS sequence"/>
</dbReference>
<gene>
    <name evidence="2" type="ORF">JAN5088_03640</name>
</gene>
<dbReference type="STRING" id="282197.SAMN04488517_11023"/>
<organism evidence="2 3">
    <name type="scientific">Jannaschia rubra</name>
    <dbReference type="NCBI Taxonomy" id="282197"/>
    <lineage>
        <taxon>Bacteria</taxon>
        <taxon>Pseudomonadati</taxon>
        <taxon>Pseudomonadota</taxon>
        <taxon>Alphaproteobacteria</taxon>
        <taxon>Rhodobacterales</taxon>
        <taxon>Roseobacteraceae</taxon>
        <taxon>Jannaschia</taxon>
    </lineage>
</organism>
<feature type="chain" id="PRO_5005807552" description="YARHG domain-containing protein" evidence="1">
    <location>
        <begin position="21"/>
        <end position="163"/>
    </location>
</feature>
<name>A0A0M6XY48_9RHOB</name>
<accession>A0A0M6XY48</accession>
<evidence type="ECO:0008006" key="4">
    <source>
        <dbReference type="Google" id="ProtNLM"/>
    </source>
</evidence>
<reference evidence="2 3" key="1">
    <citation type="submission" date="2015-07" db="EMBL/GenBank/DDBJ databases">
        <authorList>
            <person name="Noorani M."/>
        </authorList>
    </citation>
    <scope>NUCLEOTIDE SEQUENCE [LARGE SCALE GENOMIC DNA]</scope>
    <source>
        <strain evidence="2 3">CECT 5088</strain>
    </source>
</reference>
<dbReference type="AlphaFoldDB" id="A0A0M6XY48"/>
<dbReference type="RefSeq" id="WP_055684205.1">
    <property type="nucleotide sequence ID" value="NZ_CXPG01000027.1"/>
</dbReference>
<sequence length="163" mass="17732">MRHHLLAVAMLAALAGPAVAQSVAELSDEALLARVAAATEAQDADALLDAMGEVRTRSLLMFAGPQVCEAPVPDTAFWENEFFAGAAEKAYLVEAREAAMAAGSCGCVYEALPFAGFFEETFGKRPAELTDADYGRIRSYRRPDWSSVEQQYRAFREERCGDD</sequence>
<keyword evidence="3" id="KW-1185">Reference proteome</keyword>
<evidence type="ECO:0000313" key="3">
    <source>
        <dbReference type="Proteomes" id="UP000048908"/>
    </source>
</evidence>
<keyword evidence="1" id="KW-0732">Signal</keyword>
<proteinExistence type="predicted"/>